<evidence type="ECO:0000256" key="2">
    <source>
        <dbReference type="ARBA" id="ARBA00009295"/>
    </source>
</evidence>
<reference evidence="13 14" key="1">
    <citation type="submission" date="2019-08" db="EMBL/GenBank/DDBJ databases">
        <title>Whole genome of Aphis craccivora.</title>
        <authorList>
            <person name="Voronova N.V."/>
            <person name="Shulinski R.S."/>
            <person name="Bandarenka Y.V."/>
            <person name="Zhorov D.G."/>
            <person name="Warner D."/>
        </authorList>
    </citation>
    <scope>NUCLEOTIDE SEQUENCE [LARGE SCALE GENOMIC DNA]</scope>
    <source>
        <strain evidence="13">180601</strain>
        <tissue evidence="13">Whole Body</tissue>
    </source>
</reference>
<dbReference type="GO" id="GO:0004768">
    <property type="term" value="F:stearoyl-CoA 9-desaturase activity"/>
    <property type="evidence" value="ECO:0007669"/>
    <property type="project" value="TreeGrafter"/>
</dbReference>
<gene>
    <name evidence="13" type="ORF">FWK35_00025067</name>
</gene>
<feature type="transmembrane region" description="Helical" evidence="12">
    <location>
        <begin position="105"/>
        <end position="124"/>
    </location>
</feature>
<comment type="cofactor">
    <cofactor evidence="11">
        <name>Fe(2+)</name>
        <dbReference type="ChEBI" id="CHEBI:29033"/>
    </cofactor>
</comment>
<keyword evidence="4 11" id="KW-0812">Transmembrane</keyword>
<evidence type="ECO:0000256" key="10">
    <source>
        <dbReference type="ARBA" id="ARBA00023160"/>
    </source>
</evidence>
<dbReference type="PANTHER" id="PTHR11351">
    <property type="entry name" value="ACYL-COA DESATURASE"/>
    <property type="match status" value="1"/>
</dbReference>
<evidence type="ECO:0000256" key="11">
    <source>
        <dbReference type="RuleBase" id="RU000581"/>
    </source>
</evidence>
<dbReference type="InterPro" id="IPR015876">
    <property type="entry name" value="Acyl-CoA_DS"/>
</dbReference>
<evidence type="ECO:0000256" key="8">
    <source>
        <dbReference type="ARBA" id="ARBA00023098"/>
    </source>
</evidence>
<dbReference type="PANTHER" id="PTHR11351:SF26">
    <property type="entry name" value="FATTY ACID DESATURASE DOMAIN-CONTAINING PROTEIN"/>
    <property type="match status" value="1"/>
</dbReference>
<dbReference type="GO" id="GO:0006636">
    <property type="term" value="P:unsaturated fatty acid biosynthetic process"/>
    <property type="evidence" value="ECO:0007669"/>
    <property type="project" value="TreeGrafter"/>
</dbReference>
<keyword evidence="9 12" id="KW-0472">Membrane</keyword>
<comment type="similarity">
    <text evidence="2 11">Belongs to the fatty acid desaturase type 1 family.</text>
</comment>
<feature type="transmembrane region" description="Helical" evidence="12">
    <location>
        <begin position="190"/>
        <end position="207"/>
    </location>
</feature>
<dbReference type="OrthoDB" id="10260134at2759"/>
<comment type="domain">
    <text evidence="11">The histidine box domains are involved in binding the catalytic metal ions.</text>
</comment>
<dbReference type="AlphaFoldDB" id="A0A6G0YDB5"/>
<evidence type="ECO:0000256" key="1">
    <source>
        <dbReference type="ARBA" id="ARBA00004141"/>
    </source>
</evidence>
<feature type="transmembrane region" description="Helical" evidence="12">
    <location>
        <begin position="73"/>
        <end position="93"/>
    </location>
</feature>
<dbReference type="CDD" id="cd03505">
    <property type="entry name" value="Delta9-FADS-like"/>
    <property type="match status" value="1"/>
</dbReference>
<keyword evidence="10 11" id="KW-0275">Fatty acid biosynthesis</keyword>
<name>A0A6G0YDB5_APHCR</name>
<comment type="subcellular location">
    <subcellularLocation>
        <location evidence="1">Membrane</location>
        <topology evidence="1">Multi-pass membrane protein</topology>
    </subcellularLocation>
</comment>
<evidence type="ECO:0000256" key="3">
    <source>
        <dbReference type="ARBA" id="ARBA00022516"/>
    </source>
</evidence>
<dbReference type="PRINTS" id="PR00075">
    <property type="entry name" value="FACDDSATRASE"/>
</dbReference>
<evidence type="ECO:0000256" key="4">
    <source>
        <dbReference type="ARBA" id="ARBA00022692"/>
    </source>
</evidence>
<keyword evidence="7 11" id="KW-0560">Oxidoreductase</keyword>
<dbReference type="GO" id="GO:0005789">
    <property type="term" value="C:endoplasmic reticulum membrane"/>
    <property type="evidence" value="ECO:0007669"/>
    <property type="project" value="TreeGrafter"/>
</dbReference>
<keyword evidence="14" id="KW-1185">Reference proteome</keyword>
<keyword evidence="5" id="KW-0276">Fatty acid metabolism</keyword>
<protein>
    <submittedName>
        <fullName evidence="13">Acyl-CoA desaturase isoform X1</fullName>
    </submittedName>
</protein>
<evidence type="ECO:0000256" key="9">
    <source>
        <dbReference type="ARBA" id="ARBA00023136"/>
    </source>
</evidence>
<organism evidence="13 14">
    <name type="scientific">Aphis craccivora</name>
    <name type="common">Cowpea aphid</name>
    <dbReference type="NCBI Taxonomy" id="307492"/>
    <lineage>
        <taxon>Eukaryota</taxon>
        <taxon>Metazoa</taxon>
        <taxon>Ecdysozoa</taxon>
        <taxon>Arthropoda</taxon>
        <taxon>Hexapoda</taxon>
        <taxon>Insecta</taxon>
        <taxon>Pterygota</taxon>
        <taxon>Neoptera</taxon>
        <taxon>Paraneoptera</taxon>
        <taxon>Hemiptera</taxon>
        <taxon>Sternorrhyncha</taxon>
        <taxon>Aphidomorpha</taxon>
        <taxon>Aphidoidea</taxon>
        <taxon>Aphididae</taxon>
        <taxon>Aphidini</taxon>
        <taxon>Aphis</taxon>
        <taxon>Aphis</taxon>
    </lineage>
</organism>
<evidence type="ECO:0000313" key="14">
    <source>
        <dbReference type="Proteomes" id="UP000478052"/>
    </source>
</evidence>
<evidence type="ECO:0000256" key="12">
    <source>
        <dbReference type="SAM" id="Phobius"/>
    </source>
</evidence>
<dbReference type="GO" id="GO:0005506">
    <property type="term" value="F:iron ion binding"/>
    <property type="evidence" value="ECO:0007669"/>
    <property type="project" value="TreeGrafter"/>
</dbReference>
<keyword evidence="8" id="KW-0443">Lipid metabolism</keyword>
<sequence length="355" mass="41863">MYVKPTGRRIRLTFKRCIRSYSRSPDFNEEFFNIKEIRIPRETRWPSVLYYLYLHFSALVGLYLAIFQAKWTTIFYTICLIHVSVLGLTVGAHRLWAHISFKAATILRLFLAFAQTLICQGSIYDWVLEHRLHHEHFGTEKDPFNPSRGFLYAYFTNKFVTSHPDHEKFLKSIDIKDLEQDPFVMWQKRLYWLLAPLLLVLTVFLPSELWDESLICSIFIVGFFRVTVSLHYSWILNAATIIWGLEPLNKYSIQTNLVFLINKSLWPQYHYTLPWDYQCGEYGNYNHGCMTAHIRVWAALRLVTDLRTIDSDGMRKAMIEAATTGREFNQCAEKYAFDPNLLKIKCELDLERIPS</sequence>
<evidence type="ECO:0000256" key="7">
    <source>
        <dbReference type="ARBA" id="ARBA00023002"/>
    </source>
</evidence>
<accession>A0A6G0YDB5</accession>
<keyword evidence="3 11" id="KW-0444">Lipid biosynthesis</keyword>
<dbReference type="Proteomes" id="UP000478052">
    <property type="component" value="Unassembled WGS sequence"/>
</dbReference>
<evidence type="ECO:0000313" key="13">
    <source>
        <dbReference type="EMBL" id="KAF0753783.1"/>
    </source>
</evidence>
<comment type="caution">
    <text evidence="13">The sequence shown here is derived from an EMBL/GenBank/DDBJ whole genome shotgun (WGS) entry which is preliminary data.</text>
</comment>
<proteinExistence type="inferred from homology"/>
<feature type="transmembrane region" description="Helical" evidence="12">
    <location>
        <begin position="48"/>
        <end position="67"/>
    </location>
</feature>
<dbReference type="EMBL" id="VUJU01004622">
    <property type="protein sequence ID" value="KAF0753783.1"/>
    <property type="molecule type" value="Genomic_DNA"/>
</dbReference>
<evidence type="ECO:0000256" key="5">
    <source>
        <dbReference type="ARBA" id="ARBA00022832"/>
    </source>
</evidence>
<feature type="transmembrane region" description="Helical" evidence="12">
    <location>
        <begin position="214"/>
        <end position="234"/>
    </location>
</feature>
<keyword evidence="6 12" id="KW-1133">Transmembrane helix</keyword>
<evidence type="ECO:0000256" key="6">
    <source>
        <dbReference type="ARBA" id="ARBA00022989"/>
    </source>
</evidence>